<dbReference type="eggNOG" id="COG5285">
    <property type="taxonomic scope" value="Bacteria"/>
</dbReference>
<protein>
    <recommendedName>
        <fullName evidence="3">Phytanoyl-CoA dioxygenase</fullName>
    </recommendedName>
</protein>
<accession>R4Z6V9</accession>
<dbReference type="GO" id="GO:0005506">
    <property type="term" value="F:iron ion binding"/>
    <property type="evidence" value="ECO:0007669"/>
    <property type="project" value="UniProtKB-ARBA"/>
</dbReference>
<evidence type="ECO:0000313" key="1">
    <source>
        <dbReference type="EMBL" id="CCM64852.1"/>
    </source>
</evidence>
<dbReference type="PANTHER" id="PTHR20883:SF48">
    <property type="entry name" value="ECTOINE DIOXYGENASE"/>
    <property type="match status" value="1"/>
</dbReference>
<keyword evidence="2" id="KW-1185">Reference proteome</keyword>
<dbReference type="EMBL" id="CANL01000044">
    <property type="protein sequence ID" value="CCM64852.1"/>
    <property type="molecule type" value="Genomic_DNA"/>
</dbReference>
<name>R4Z6V9_9ACTN</name>
<dbReference type="STRING" id="1229780.BN381_490011"/>
<evidence type="ECO:0008006" key="3">
    <source>
        <dbReference type="Google" id="ProtNLM"/>
    </source>
</evidence>
<dbReference type="PANTHER" id="PTHR20883">
    <property type="entry name" value="PHYTANOYL-COA DIOXYGENASE DOMAIN CONTAINING 1"/>
    <property type="match status" value="1"/>
</dbReference>
<dbReference type="Pfam" id="PF05721">
    <property type="entry name" value="PhyH"/>
    <property type="match status" value="1"/>
</dbReference>
<comment type="caution">
    <text evidence="1">The sequence shown here is derived from an EMBL/GenBank/DDBJ whole genome shotgun (WGS) entry which is preliminary data.</text>
</comment>
<dbReference type="GO" id="GO:0016706">
    <property type="term" value="F:2-oxoglutarate-dependent dioxygenase activity"/>
    <property type="evidence" value="ECO:0007669"/>
    <property type="project" value="UniProtKB-ARBA"/>
</dbReference>
<dbReference type="HOGENOM" id="CLU_1037017_0_0_11"/>
<dbReference type="OrthoDB" id="9796766at2"/>
<proteinExistence type="predicted"/>
<dbReference type="AlphaFoldDB" id="R4Z6V9"/>
<dbReference type="SUPFAM" id="SSF51197">
    <property type="entry name" value="Clavaminate synthase-like"/>
    <property type="match status" value="1"/>
</dbReference>
<organism evidence="1 2">
    <name type="scientific">Candidatus Neomicrothrix parvicella RN1</name>
    <dbReference type="NCBI Taxonomy" id="1229780"/>
    <lineage>
        <taxon>Bacteria</taxon>
        <taxon>Bacillati</taxon>
        <taxon>Actinomycetota</taxon>
        <taxon>Acidimicrobiia</taxon>
        <taxon>Acidimicrobiales</taxon>
        <taxon>Microthrixaceae</taxon>
        <taxon>Candidatus Neomicrothrix</taxon>
    </lineage>
</organism>
<sequence>MIRSELAENGYAVGPQLDAQQLAKGRSFFSELVSGPWPVGFVSTARDGPAEERNRVSRVVRELVRPVLSASLGSVQIFLAAILNKSPGTGTLTLHQDLTYTNEPISRSYTCWIPLVDPEPSNGAIRVVDGSHCWTTGIRPAGPGAAQQASGIMAEIEARATTPELRAGDLLIWDNALFHGSWANKSSLHRPALAATFTDPDAELRLHWAQSTTLLQAYKLDEHYLTDPHPFRAPPKSGIRLTPWGPPAAALEELPHKGACTVPHQRKS</sequence>
<evidence type="ECO:0000313" key="2">
    <source>
        <dbReference type="Proteomes" id="UP000018291"/>
    </source>
</evidence>
<reference evidence="1 2" key="1">
    <citation type="journal article" date="2013" name="ISME J.">
        <title>Metabolic model for the filamentous 'Candidatus Microthrix parvicella' based on genomic and metagenomic analyses.</title>
        <authorList>
            <person name="Jon McIlroy S."/>
            <person name="Kristiansen R."/>
            <person name="Albertsen M."/>
            <person name="Michael Karst S."/>
            <person name="Rossetti S."/>
            <person name="Lund Nielsen J."/>
            <person name="Tandoi V."/>
            <person name="James Seviour R."/>
            <person name="Nielsen P.H."/>
        </authorList>
    </citation>
    <scope>NUCLEOTIDE SEQUENCE [LARGE SCALE GENOMIC DNA]</scope>
    <source>
        <strain evidence="1 2">RN1</strain>
    </source>
</reference>
<dbReference type="Gene3D" id="2.60.120.620">
    <property type="entry name" value="q2cbj1_9rhob like domain"/>
    <property type="match status" value="1"/>
</dbReference>
<gene>
    <name evidence="1" type="ORF">BN381_490011</name>
</gene>
<dbReference type="Proteomes" id="UP000018291">
    <property type="component" value="Unassembled WGS sequence"/>
</dbReference>
<dbReference type="InterPro" id="IPR008775">
    <property type="entry name" value="Phytyl_CoA_dOase-like"/>
</dbReference>